<organism evidence="1 2">
    <name type="scientific">Strigamia maritima</name>
    <name type="common">European centipede</name>
    <name type="synonym">Geophilus maritimus</name>
    <dbReference type="NCBI Taxonomy" id="126957"/>
    <lineage>
        <taxon>Eukaryota</taxon>
        <taxon>Metazoa</taxon>
        <taxon>Ecdysozoa</taxon>
        <taxon>Arthropoda</taxon>
        <taxon>Myriapoda</taxon>
        <taxon>Chilopoda</taxon>
        <taxon>Pleurostigmophora</taxon>
        <taxon>Geophilomorpha</taxon>
        <taxon>Linotaeniidae</taxon>
        <taxon>Strigamia</taxon>
    </lineage>
</organism>
<protein>
    <submittedName>
        <fullName evidence="1">Uncharacterized protein</fullName>
    </submittedName>
</protein>
<accession>T1IUV4</accession>
<dbReference type="HOGENOM" id="CLU_2820014_0_0_1"/>
<keyword evidence="2" id="KW-1185">Reference proteome</keyword>
<reference evidence="1" key="2">
    <citation type="submission" date="2015-02" db="UniProtKB">
        <authorList>
            <consortium name="EnsemblMetazoa"/>
        </authorList>
    </citation>
    <scope>IDENTIFICATION</scope>
</reference>
<evidence type="ECO:0000313" key="2">
    <source>
        <dbReference type="Proteomes" id="UP000014500"/>
    </source>
</evidence>
<proteinExistence type="predicted"/>
<dbReference type="EMBL" id="AFFK01019630">
    <property type="status" value="NOT_ANNOTATED_CDS"/>
    <property type="molecule type" value="Genomic_DNA"/>
</dbReference>
<evidence type="ECO:0000313" key="1">
    <source>
        <dbReference type="EnsemblMetazoa" id="SMAR004936-PA"/>
    </source>
</evidence>
<dbReference type="EnsemblMetazoa" id="SMAR004936-RA">
    <property type="protein sequence ID" value="SMAR004936-PA"/>
    <property type="gene ID" value="SMAR004936"/>
</dbReference>
<sequence>MQNYFEKQQADYKYLIPDDILGSIVQHSRNKREKEAIKKIDEGHTVPTDHIKNGYSSVENFYFQQHK</sequence>
<dbReference type="AlphaFoldDB" id="T1IUV4"/>
<dbReference type="Proteomes" id="UP000014500">
    <property type="component" value="Unassembled WGS sequence"/>
</dbReference>
<reference evidence="2" key="1">
    <citation type="submission" date="2011-05" db="EMBL/GenBank/DDBJ databases">
        <authorList>
            <person name="Richards S.R."/>
            <person name="Qu J."/>
            <person name="Jiang H."/>
            <person name="Jhangiani S.N."/>
            <person name="Agravi P."/>
            <person name="Goodspeed R."/>
            <person name="Gross S."/>
            <person name="Mandapat C."/>
            <person name="Jackson L."/>
            <person name="Mathew T."/>
            <person name="Pu L."/>
            <person name="Thornton R."/>
            <person name="Saada N."/>
            <person name="Wilczek-Boney K.B."/>
            <person name="Lee S."/>
            <person name="Kovar C."/>
            <person name="Wu Y."/>
            <person name="Scherer S.E."/>
            <person name="Worley K.C."/>
            <person name="Muzny D.M."/>
            <person name="Gibbs R."/>
        </authorList>
    </citation>
    <scope>NUCLEOTIDE SEQUENCE</scope>
    <source>
        <strain evidence="2">Brora</strain>
    </source>
</reference>
<name>T1IUV4_STRMM</name>